<feature type="compositionally biased region" description="Acidic residues" evidence="1">
    <location>
        <begin position="24"/>
        <end position="35"/>
    </location>
</feature>
<gene>
    <name evidence="3" type="ORF">DBRI00130_LOCUS14659</name>
    <name evidence="4" type="ORF">DBRI00130_LOCUS14660</name>
    <name evidence="2" type="ORF">DBRI1063_LOCUS24716</name>
</gene>
<evidence type="ECO:0000313" key="3">
    <source>
        <dbReference type="EMBL" id="CAE4606696.1"/>
    </source>
</evidence>
<evidence type="ECO:0000256" key="1">
    <source>
        <dbReference type="SAM" id="MobiDB-lite"/>
    </source>
</evidence>
<dbReference type="EMBL" id="HBNS01018356">
    <property type="protein sequence ID" value="CAE4606696.1"/>
    <property type="molecule type" value="Transcribed_RNA"/>
</dbReference>
<organism evidence="2">
    <name type="scientific">Ditylum brightwellii</name>
    <dbReference type="NCBI Taxonomy" id="49249"/>
    <lineage>
        <taxon>Eukaryota</taxon>
        <taxon>Sar</taxon>
        <taxon>Stramenopiles</taxon>
        <taxon>Ochrophyta</taxon>
        <taxon>Bacillariophyta</taxon>
        <taxon>Mediophyceae</taxon>
        <taxon>Lithodesmiophycidae</taxon>
        <taxon>Lithodesmiales</taxon>
        <taxon>Lithodesmiaceae</taxon>
        <taxon>Ditylum</taxon>
    </lineage>
</organism>
<feature type="region of interest" description="Disordered" evidence="1">
    <location>
        <begin position="1"/>
        <end position="44"/>
    </location>
</feature>
<evidence type="ECO:0000313" key="4">
    <source>
        <dbReference type="EMBL" id="CAE4606698.1"/>
    </source>
</evidence>
<evidence type="ECO:0000313" key="2">
    <source>
        <dbReference type="EMBL" id="CAD9356858.1"/>
    </source>
</evidence>
<protein>
    <submittedName>
        <fullName evidence="2">Uncharacterized protein</fullName>
    </submittedName>
</protein>
<accession>A0A6V2F2W4</accession>
<reference evidence="2" key="1">
    <citation type="submission" date="2021-01" db="EMBL/GenBank/DDBJ databases">
        <authorList>
            <person name="Corre E."/>
            <person name="Pelletier E."/>
            <person name="Niang G."/>
            <person name="Scheremetjew M."/>
            <person name="Finn R."/>
            <person name="Kale V."/>
            <person name="Holt S."/>
            <person name="Cochrane G."/>
            <person name="Meng A."/>
            <person name="Brown T."/>
            <person name="Cohen L."/>
        </authorList>
    </citation>
    <scope>NUCLEOTIDE SEQUENCE</scope>
    <source>
        <strain evidence="3">GSO104</strain>
        <strain evidence="2">Pop2</strain>
    </source>
</reference>
<proteinExistence type="predicted"/>
<sequence length="124" mass="13764">MSTPTKRSAGEELFLVHLHRQEGQESDPDAEDDHDYPEKRLRSCSVGEELYQIHLKRSQGLEDSADGDGETSKPLETGSPHQDGPSKDAILSKDEATEITQTSTKKTSGHELHLRSRNVPVESQ</sequence>
<dbReference type="EMBL" id="HBNS01018357">
    <property type="protein sequence ID" value="CAE4606698.1"/>
    <property type="molecule type" value="Transcribed_RNA"/>
</dbReference>
<feature type="compositionally biased region" description="Basic and acidic residues" evidence="1">
    <location>
        <begin position="84"/>
        <end position="96"/>
    </location>
</feature>
<name>A0A6V2F2W4_9STRA</name>
<dbReference type="AlphaFoldDB" id="A0A6V2F2W4"/>
<dbReference type="EMBL" id="HBGN01038638">
    <property type="protein sequence ID" value="CAD9356858.1"/>
    <property type="molecule type" value="Transcribed_RNA"/>
</dbReference>
<feature type="region of interest" description="Disordered" evidence="1">
    <location>
        <begin position="56"/>
        <end position="124"/>
    </location>
</feature>